<feature type="region of interest" description="Disordered" evidence="6">
    <location>
        <begin position="1992"/>
        <end position="2021"/>
    </location>
</feature>
<feature type="compositionally biased region" description="Polar residues" evidence="6">
    <location>
        <begin position="1543"/>
        <end position="1561"/>
    </location>
</feature>
<feature type="repeat" description="ANK" evidence="4">
    <location>
        <begin position="1110"/>
        <end position="1142"/>
    </location>
</feature>
<feature type="compositionally biased region" description="Low complexity" evidence="6">
    <location>
        <begin position="2137"/>
        <end position="2148"/>
    </location>
</feature>
<dbReference type="FunFam" id="1.25.40.20:FF:000131">
    <property type="entry name" value="ankyrin repeat domain-containing protein 17 isoform X1"/>
    <property type="match status" value="1"/>
</dbReference>
<feature type="repeat" description="ANK" evidence="4">
    <location>
        <begin position="492"/>
        <end position="524"/>
    </location>
</feature>
<feature type="repeat" description="ANK" evidence="4">
    <location>
        <begin position="1077"/>
        <end position="1109"/>
    </location>
</feature>
<dbReference type="Pfam" id="PF00023">
    <property type="entry name" value="Ank"/>
    <property type="match status" value="1"/>
</dbReference>
<feature type="domain" description="K Homology" evidence="7">
    <location>
        <begin position="1670"/>
        <end position="1742"/>
    </location>
</feature>
<feature type="repeat" description="ANK" evidence="4">
    <location>
        <begin position="591"/>
        <end position="623"/>
    </location>
</feature>
<feature type="compositionally biased region" description="Polar residues" evidence="6">
    <location>
        <begin position="840"/>
        <end position="851"/>
    </location>
</feature>
<feature type="compositionally biased region" description="Basic residues" evidence="6">
    <location>
        <begin position="1468"/>
        <end position="1487"/>
    </location>
</feature>
<feature type="compositionally biased region" description="Basic and acidic residues" evidence="6">
    <location>
        <begin position="1577"/>
        <end position="1592"/>
    </location>
</feature>
<keyword evidence="2 4" id="KW-0040">ANK repeat</keyword>
<feature type="region of interest" description="Disordered" evidence="6">
    <location>
        <begin position="1759"/>
        <end position="1800"/>
    </location>
</feature>
<evidence type="ECO:0000313" key="8">
    <source>
        <dbReference type="EMBL" id="CAJ0574622.1"/>
    </source>
</evidence>
<dbReference type="GO" id="GO:0005737">
    <property type="term" value="C:cytoplasm"/>
    <property type="evidence" value="ECO:0007669"/>
    <property type="project" value="TreeGrafter"/>
</dbReference>
<feature type="compositionally biased region" description="Pro residues" evidence="6">
    <location>
        <begin position="2315"/>
        <end position="2326"/>
    </location>
</feature>
<proteinExistence type="predicted"/>
<feature type="compositionally biased region" description="Basic and acidic residues" evidence="6">
    <location>
        <begin position="1489"/>
        <end position="1514"/>
    </location>
</feature>
<feature type="compositionally biased region" description="Pro residues" evidence="6">
    <location>
        <begin position="2353"/>
        <end position="2362"/>
    </location>
</feature>
<dbReference type="Pfam" id="PF13637">
    <property type="entry name" value="Ank_4"/>
    <property type="match status" value="1"/>
</dbReference>
<dbReference type="PROSITE" id="PS50084">
    <property type="entry name" value="KH_TYPE_1"/>
    <property type="match status" value="1"/>
</dbReference>
<dbReference type="InterPro" id="IPR002110">
    <property type="entry name" value="Ankyrin_rpt"/>
</dbReference>
<evidence type="ECO:0000256" key="1">
    <source>
        <dbReference type="ARBA" id="ARBA00022737"/>
    </source>
</evidence>
<accession>A0AA36G6K2</accession>
<sequence length="2368" mass="254842">MAEDEKKKLPAKPMSQMLDLAARLDVPQGKDSASLPGESPLSSASRARRLRNDANPYACLLRAPQGGVTKAHVMKCLDPFRRLLPPLNVDPARLLQLLHALMAAGLKAKRLLDNFEEGLAQGDFADLDLHQLMMSADLPPLPEKSPGSGDGPDLLQPLDAAEYLIVLNQRSLLLWLPCATVRKFDGVRPGPKRQPSFRGEFFKTEGEGGSDEDSLDPDEPLITQDDHFFGAACMAGYADLVALLCELRGSAEYEAPNEYTPLMEACAGGKADVVEALLQHNAEVNTLSEAKNSALVFAAASGHLECLKALLASKKCDLTIRNANGHCALMQAANAGCLESVKELVKYGARSEYVNTTSEFKESPLTLASYKGYVDMVEFLLSIEKGPDHEEELHTALMESCMDGHSQVTKLLLDHKAPVNMASEAFESPLTLACCGGHMEIVEMLVEAGASLEEPNDEGYTPLMEASREGHADIVKFLIENKANVNATTEDHGETAMTLAACSGHREIFEILADAGGDVTLGTQTPLMEASQEGHFDIAKMVVDRATKEQKESIDYKQKLNTSLAIAAESGHVDVVELLMKHGADPNTEVDHRTALMKACKHGFRDVAAYLMEHGADVNRLSSNNDMTALILASGGGFKEIVELLLKHGANPGVIVKDGYTCIMEAAKNGHAEILEILLDHESTIVNASSATDATGNPQSPLPPLPGSNVAGPIRSTARRKKVLVTNPLAAPPSLVKANQTADATTRRTLLQQHMLSGISIDPLKEGETDPNDAFFDLESLLSNGENLPDILAKYFATVGEISRNPDLLTDSSMIDKVIQHWMPYLRSVPPEAHHGGARNPTTQYGMHMQSTTTTTRTPADPPLPSNTPSSYFHTAYENLKRSFSGLPIGRTPDPKTAERKDSVGKKPDVKDAKNQPGPSKTKPPPTADKLPEGVSVTTAAMVDKMMARLSPAQIKRVHETVFLGAARDESLHHSDIKTLLVSHPECRLAIKGYCDNLDLIRGYDQRRTQSESDVTAPSEDFNAIDEADASLFESAITQIKEYLLRFRKIDKAAKAAAAREASNGGKMGVDMMTESNQDTALSFACQHGSVETVLALLKRGANLEHRDKKGFTPLIMAASHGHALLCDELLNAGAELEAQSERTKDTALSLACSSGRKETVDFLLRKGADKEHRNVSDYTPLSLAASGGYVDIVTTLLDAGAEINSRTGSKLGISPLMLAAMNGHSEATKVLLERGSDINAQIETNRNTALTLACFQGRTEVVRLLLQFNANVEHRAKTGLTPLMEAANGGYTEVGELLLEDGADPNTGPVPSSRDTALTIAADKGHDKFVEMLVMRNAQIDARNKKGCTALWLACNSGHTETVKILVEHGADVEIPDNRKSTPLMVAFRKGHSPVVKYMVCHVTQFPSDQDLDRYLTTIVGDKELHPKCNECRQEILAAKEKQAKEAAKAAEALLQMLEEEEEQIRSKKQAKQRKNEKKKAKKQAATKKPEEKAGESDVEKEEEKTEELKAEPEPEPDDPTPSLERASSPQEVIEERVPVLPTTTTLESASPPSSGSDQATAGGAQSEKQRNKRSDKKESQRDRRRQESGKHPLTTIVPATATMPSQKSPLGLTAAQNEEWVKANAKKTKGRLAAGITAKQAGGPLDRPDFYQDEAGIYSGWKDVEVTRRKATVMTLSSNAIARVIGRGGANINAIREATQASIEVEKQNTKREQTERQITIRGTADTVRNAIQMINGLVIDQESSVGDIIRQVMRSGSVSTGSADSSEGNRSQADFKKSPSLGRKHHDPATATAPTTNIWQQRMAAAMAKEAEAAAHSTSPTLEHRRQMLHSAKAQGPASRPSAMSRFHGEHLEESCGSSSLTTPSPPVSPPVETPAEKPAPQPVVTAIARPVRQEPAAVPSADLPATTVPERQEIPNVSANIFSTSVAPTSQPEGVKSHHLPALGELPMIDNAPVSPGSFDYLTQFDKVTLPELNLAASFANFTTPTSSALEPMNPATSFLPGPSRPREEPSNGGATAFPGLSISNIWGSLPGIGEHWGNKPVNNGFGAMKYPAESHIQDWGAAAAVDPQLAFTQQKNQAPSQSSSLAETSTTASKTFSTPSASNGSLLNRSREPALPSGSNGWTVPAKPTPSMPQQQQQPTTSSFARPGPSATNSNNVIGNLAASLAQARTFQPAAQPAREARPQPPMPEQFYSLAAQIAAAQKPPVRPAERPQPPVVPSYNQQTAVNKAAPKHFNTYQASQQEFDPLTHVLPTYTSTHHQQTIVNGADFQGNRHPRPTGYGGYPGAPPGFGPGRPENGPTSQQMRGYGYPQPPASNNPPMPSSQMHPVYSIYNGPSAPSGPTWNKPPASTPQPPPGSPWGGWN</sequence>
<feature type="repeat" description="ANK" evidence="4">
    <location>
        <begin position="458"/>
        <end position="490"/>
    </location>
</feature>
<reference evidence="8" key="1">
    <citation type="submission" date="2023-06" db="EMBL/GenBank/DDBJ databases">
        <authorList>
            <person name="Delattre M."/>
        </authorList>
    </citation>
    <scope>NUCLEOTIDE SEQUENCE</scope>
    <source>
        <strain evidence="8">AF72</strain>
    </source>
</reference>
<evidence type="ECO:0000313" key="9">
    <source>
        <dbReference type="Proteomes" id="UP001177023"/>
    </source>
</evidence>
<feature type="repeat" description="ANK" evidence="4">
    <location>
        <begin position="425"/>
        <end position="457"/>
    </location>
</feature>
<feature type="compositionally biased region" description="Acidic residues" evidence="6">
    <location>
        <begin position="208"/>
        <end position="218"/>
    </location>
</feature>
<dbReference type="Pfam" id="PF00013">
    <property type="entry name" value="KH_1"/>
    <property type="match status" value="1"/>
</dbReference>
<dbReference type="EMBL" id="CATQJA010002631">
    <property type="protein sequence ID" value="CAJ0574622.1"/>
    <property type="molecule type" value="Genomic_DNA"/>
</dbReference>
<evidence type="ECO:0000259" key="7">
    <source>
        <dbReference type="SMART" id="SM00322"/>
    </source>
</evidence>
<feature type="compositionally biased region" description="Low complexity" evidence="6">
    <location>
        <begin position="2083"/>
        <end position="2100"/>
    </location>
</feature>
<feature type="compositionally biased region" description="Pro residues" evidence="6">
    <location>
        <begin position="2210"/>
        <end position="2222"/>
    </location>
</feature>
<feature type="repeat" description="ANK" evidence="4">
    <location>
        <begin position="1347"/>
        <end position="1379"/>
    </location>
</feature>
<feature type="region of interest" description="Disordered" evidence="6">
    <location>
        <begin position="2076"/>
        <end position="2227"/>
    </location>
</feature>
<dbReference type="SMART" id="SM00322">
    <property type="entry name" value="KH"/>
    <property type="match status" value="1"/>
</dbReference>
<feature type="repeat" description="ANK" evidence="4">
    <location>
        <begin position="658"/>
        <end position="690"/>
    </location>
</feature>
<feature type="repeat" description="ANK" evidence="4">
    <location>
        <begin position="324"/>
        <end position="356"/>
    </location>
</feature>
<feature type="region of interest" description="Disordered" evidence="6">
    <location>
        <begin position="884"/>
        <end position="934"/>
    </location>
</feature>
<dbReference type="PRINTS" id="PR01415">
    <property type="entry name" value="ANKYRIN"/>
</dbReference>
<feature type="region of interest" description="Disordered" evidence="6">
    <location>
        <begin position="1854"/>
        <end position="1883"/>
    </location>
</feature>
<feature type="compositionally biased region" description="Pro residues" evidence="6">
    <location>
        <begin position="1867"/>
        <end position="1883"/>
    </location>
</feature>
<gene>
    <name evidence="8" type="ORF">MSPICULIGERA_LOCUS12954</name>
</gene>
<dbReference type="Gene3D" id="3.30.1370.10">
    <property type="entry name" value="K Homology domain, type 1"/>
    <property type="match status" value="1"/>
</dbReference>
<dbReference type="PANTHER" id="PTHR23206">
    <property type="entry name" value="MASK PROTEIN"/>
    <property type="match status" value="1"/>
</dbReference>
<feature type="region of interest" description="Disordered" evidence="6">
    <location>
        <begin position="830"/>
        <end position="872"/>
    </location>
</feature>
<feature type="region of interest" description="Disordered" evidence="6">
    <location>
        <begin position="23"/>
        <end position="45"/>
    </location>
</feature>
<dbReference type="PROSITE" id="PS50088">
    <property type="entry name" value="ANK_REPEAT"/>
    <property type="match status" value="18"/>
</dbReference>
<feature type="region of interest" description="Disordered" evidence="6">
    <location>
        <begin position="1466"/>
        <end position="1596"/>
    </location>
</feature>
<dbReference type="SUPFAM" id="SSF48403">
    <property type="entry name" value="Ankyrin repeat"/>
    <property type="match status" value="3"/>
</dbReference>
<evidence type="ECO:0000256" key="3">
    <source>
        <dbReference type="ARBA" id="ARBA00023054"/>
    </source>
</evidence>
<feature type="repeat" description="ANK" evidence="4">
    <location>
        <begin position="257"/>
        <end position="289"/>
    </location>
</feature>
<feature type="repeat" description="ANK" evidence="4">
    <location>
        <begin position="625"/>
        <end position="657"/>
    </location>
</feature>
<dbReference type="SMART" id="SM00248">
    <property type="entry name" value="ANK"/>
    <property type="match status" value="24"/>
</dbReference>
<name>A0AA36G6K2_9BILA</name>
<feature type="compositionally biased region" description="Polar residues" evidence="6">
    <location>
        <begin position="690"/>
        <end position="699"/>
    </location>
</feature>
<dbReference type="InterPro" id="IPR047373">
    <property type="entry name" value="KH-I_MASK"/>
</dbReference>
<dbReference type="GO" id="GO:0045087">
    <property type="term" value="P:innate immune response"/>
    <property type="evidence" value="ECO:0007669"/>
    <property type="project" value="TreeGrafter"/>
</dbReference>
<feature type="repeat" description="ANK" evidence="4">
    <location>
        <begin position="1246"/>
        <end position="1278"/>
    </location>
</feature>
<feature type="repeat" description="ANK" evidence="4">
    <location>
        <begin position="1212"/>
        <end position="1244"/>
    </location>
</feature>
<feature type="repeat" description="ANK" evidence="4">
    <location>
        <begin position="1177"/>
        <end position="1209"/>
    </location>
</feature>
<dbReference type="Gene3D" id="1.25.40.20">
    <property type="entry name" value="Ankyrin repeat-containing domain"/>
    <property type="match status" value="6"/>
</dbReference>
<dbReference type="InterPro" id="IPR004088">
    <property type="entry name" value="KH_dom_type_1"/>
</dbReference>
<feature type="repeat" description="ANK" evidence="4">
    <location>
        <begin position="1279"/>
        <end position="1311"/>
    </location>
</feature>
<feature type="region of interest" description="Disordered" evidence="6">
    <location>
        <begin position="1806"/>
        <end position="1825"/>
    </location>
</feature>
<dbReference type="Pfam" id="PF12796">
    <property type="entry name" value="Ank_2"/>
    <property type="match status" value="7"/>
</dbReference>
<evidence type="ECO:0000256" key="2">
    <source>
        <dbReference type="ARBA" id="ARBA00023043"/>
    </source>
</evidence>
<dbReference type="GO" id="GO:0003723">
    <property type="term" value="F:RNA binding"/>
    <property type="evidence" value="ECO:0007669"/>
    <property type="project" value="UniProtKB-UniRule"/>
</dbReference>
<comment type="caution">
    <text evidence="8">The sequence shown here is derived from an EMBL/GenBank/DDBJ whole genome shotgun (WGS) entry which is preliminary data.</text>
</comment>
<evidence type="ECO:0000256" key="5">
    <source>
        <dbReference type="PROSITE-ProRule" id="PRU00117"/>
    </source>
</evidence>
<dbReference type="SUPFAM" id="SSF54791">
    <property type="entry name" value="Eukaryotic type KH-domain (KH-domain type I)"/>
    <property type="match status" value="1"/>
</dbReference>
<dbReference type="InterPro" id="IPR036612">
    <property type="entry name" value="KH_dom_type_1_sf"/>
</dbReference>
<keyword evidence="1" id="KW-0677">Repeat</keyword>
<dbReference type="InterPro" id="IPR004087">
    <property type="entry name" value="KH_dom"/>
</dbReference>
<feature type="compositionally biased region" description="Low complexity" evidence="6">
    <location>
        <begin position="1759"/>
        <end position="1771"/>
    </location>
</feature>
<dbReference type="PANTHER" id="PTHR23206:SF8">
    <property type="entry name" value="ANKYRIN REPEAT AND KH DOMAIN-CONTAINING 1"/>
    <property type="match status" value="1"/>
</dbReference>
<dbReference type="Proteomes" id="UP001177023">
    <property type="component" value="Unassembled WGS sequence"/>
</dbReference>
<keyword evidence="9" id="KW-1185">Reference proteome</keyword>
<feature type="repeat" description="ANK" evidence="4">
    <location>
        <begin position="559"/>
        <end position="591"/>
    </location>
</feature>
<feature type="compositionally biased region" description="Basic and acidic residues" evidence="6">
    <location>
        <begin position="893"/>
        <end position="914"/>
    </location>
</feature>
<feature type="non-terminal residue" evidence="8">
    <location>
        <position position="1"/>
    </location>
</feature>
<feature type="region of interest" description="Disordered" evidence="6">
    <location>
        <begin position="189"/>
        <end position="218"/>
    </location>
</feature>
<protein>
    <recommendedName>
        <fullName evidence="7">K Homology domain-containing protein</fullName>
    </recommendedName>
</protein>
<dbReference type="InterPro" id="IPR051631">
    <property type="entry name" value="Ankyrin-KH/SAM_domain"/>
</dbReference>
<feature type="repeat" description="ANK" evidence="4">
    <location>
        <begin position="1314"/>
        <end position="1346"/>
    </location>
</feature>
<keyword evidence="5" id="KW-0694">RNA-binding</keyword>
<keyword evidence="3" id="KW-0175">Coiled coil</keyword>
<feature type="region of interest" description="Disordered" evidence="6">
    <location>
        <begin position="2272"/>
        <end position="2368"/>
    </location>
</feature>
<evidence type="ECO:0000256" key="6">
    <source>
        <dbReference type="SAM" id="MobiDB-lite"/>
    </source>
</evidence>
<evidence type="ECO:0000256" key="4">
    <source>
        <dbReference type="PROSITE-ProRule" id="PRU00023"/>
    </source>
</evidence>
<feature type="region of interest" description="Disordered" evidence="6">
    <location>
        <begin position="690"/>
        <end position="709"/>
    </location>
</feature>
<dbReference type="InterPro" id="IPR036770">
    <property type="entry name" value="Ankyrin_rpt-contain_sf"/>
</dbReference>
<feature type="compositionally biased region" description="Polar residues" evidence="6">
    <location>
        <begin position="2101"/>
        <end position="2113"/>
    </location>
</feature>
<dbReference type="CDD" id="cd22404">
    <property type="entry name" value="KH-I_MASK"/>
    <property type="match status" value="1"/>
</dbReference>
<dbReference type="PROSITE" id="PS50297">
    <property type="entry name" value="ANK_REP_REGION"/>
    <property type="match status" value="16"/>
</dbReference>
<organism evidence="8 9">
    <name type="scientific">Mesorhabditis spiculigera</name>
    <dbReference type="NCBI Taxonomy" id="96644"/>
    <lineage>
        <taxon>Eukaryota</taxon>
        <taxon>Metazoa</taxon>
        <taxon>Ecdysozoa</taxon>
        <taxon>Nematoda</taxon>
        <taxon>Chromadorea</taxon>
        <taxon>Rhabditida</taxon>
        <taxon>Rhabditina</taxon>
        <taxon>Rhabditomorpha</taxon>
        <taxon>Rhabditoidea</taxon>
        <taxon>Rhabditidae</taxon>
        <taxon>Mesorhabditinae</taxon>
        <taxon>Mesorhabditis</taxon>
    </lineage>
</organism>
<feature type="repeat" description="ANK" evidence="4">
    <location>
        <begin position="1144"/>
        <end position="1176"/>
    </location>
</feature>